<comment type="similarity">
    <text evidence="4 7">Belongs to the glucosamine/galactosamine-6-phosphate isomerase family. 6-phosphogluconolactonase subfamily.</text>
</comment>
<dbReference type="InterPro" id="IPR006148">
    <property type="entry name" value="Glc/Gal-6P_isomerase"/>
</dbReference>
<reference evidence="10" key="1">
    <citation type="journal article" date="2019" name="Int. J. Syst. Evol. Microbiol.">
        <title>The Global Catalogue of Microorganisms (GCM) 10K type strain sequencing project: providing services to taxonomists for standard genome sequencing and annotation.</title>
        <authorList>
            <consortium name="The Broad Institute Genomics Platform"/>
            <consortium name="The Broad Institute Genome Sequencing Center for Infectious Disease"/>
            <person name="Wu L."/>
            <person name="Ma J."/>
        </authorList>
    </citation>
    <scope>NUCLEOTIDE SEQUENCE [LARGE SCALE GENOMIC DNA]</scope>
    <source>
        <strain evidence="10">CGMCC 1.15731</strain>
    </source>
</reference>
<dbReference type="Pfam" id="PF01182">
    <property type="entry name" value="Glucosamine_iso"/>
    <property type="match status" value="1"/>
</dbReference>
<keyword evidence="10" id="KW-1185">Reference proteome</keyword>
<dbReference type="EMBL" id="JBHSEL010000043">
    <property type="protein sequence ID" value="MFC4624549.1"/>
    <property type="molecule type" value="Genomic_DNA"/>
</dbReference>
<evidence type="ECO:0000256" key="2">
    <source>
        <dbReference type="ARBA" id="ARBA00002681"/>
    </source>
</evidence>
<dbReference type="InterPro" id="IPR037171">
    <property type="entry name" value="NagB/RpiA_transferase-like"/>
</dbReference>
<organism evidence="9 10">
    <name type="scientific">Daeguia caeni</name>
    <dbReference type="NCBI Taxonomy" id="439612"/>
    <lineage>
        <taxon>Bacteria</taxon>
        <taxon>Pseudomonadati</taxon>
        <taxon>Pseudomonadota</taxon>
        <taxon>Alphaproteobacteria</taxon>
        <taxon>Hyphomicrobiales</taxon>
        <taxon>Brucellaceae</taxon>
        <taxon>Daeguia</taxon>
    </lineage>
</organism>
<evidence type="ECO:0000256" key="6">
    <source>
        <dbReference type="ARBA" id="ARBA00020337"/>
    </source>
</evidence>
<evidence type="ECO:0000313" key="9">
    <source>
        <dbReference type="EMBL" id="MFC4624549.1"/>
    </source>
</evidence>
<dbReference type="InterPro" id="IPR039104">
    <property type="entry name" value="6PGL"/>
</dbReference>
<proteinExistence type="inferred from homology"/>
<protein>
    <recommendedName>
        <fullName evidence="6 7">6-phosphogluconolactonase</fullName>
        <shortName evidence="7">6PGL</shortName>
        <ecNumber evidence="5 7">3.1.1.31</ecNumber>
    </recommendedName>
</protein>
<keyword evidence="7 9" id="KW-0378">Hydrolase</keyword>
<name>A0ABV9H414_9HYPH</name>
<dbReference type="SUPFAM" id="SSF100950">
    <property type="entry name" value="NagB/RpiA/CoA transferase-like"/>
    <property type="match status" value="1"/>
</dbReference>
<dbReference type="Proteomes" id="UP001596042">
    <property type="component" value="Unassembled WGS sequence"/>
</dbReference>
<dbReference type="InterPro" id="IPR005900">
    <property type="entry name" value="6-phosphogluconolactonase_DevB"/>
</dbReference>
<evidence type="ECO:0000256" key="5">
    <source>
        <dbReference type="ARBA" id="ARBA00013198"/>
    </source>
</evidence>
<comment type="caution">
    <text evidence="9">The sequence shown here is derived from an EMBL/GenBank/DDBJ whole genome shotgun (WGS) entry which is preliminary data.</text>
</comment>
<evidence type="ECO:0000256" key="7">
    <source>
        <dbReference type="RuleBase" id="RU365095"/>
    </source>
</evidence>
<sequence length="232" mass="25511">MTIERHDFTTGTELAQSLAEVVANKLADAIATRGHAILAVSGGNTPIRLFEVLSRQPIDWNLVTITLVDERFVPVDHERSNEKLVRDHLLREHARVARFVGLCNAASTVNTAALAASSRIDGLRRPFDVVLLGMGLDGHTASFFPRADRLDQAIDPTTRALVLPIHAEGAGEKRLTLTLPLLIEAQLLVLHIEGADKNVVFEKALAGDDEHEMPIRAVLHHARHPLQVYYAN</sequence>
<dbReference type="RefSeq" id="WP_374831368.1">
    <property type="nucleotide sequence ID" value="NZ_JBHEEZ010000008.1"/>
</dbReference>
<comment type="pathway">
    <text evidence="3 7">Carbohydrate degradation; pentose phosphate pathway; D-ribulose 5-phosphate from D-glucose 6-phosphate (oxidative stage): step 2/3.</text>
</comment>
<dbReference type="PANTHER" id="PTHR11054">
    <property type="entry name" value="6-PHOSPHOGLUCONOLACTONASE"/>
    <property type="match status" value="1"/>
</dbReference>
<evidence type="ECO:0000259" key="8">
    <source>
        <dbReference type="Pfam" id="PF01182"/>
    </source>
</evidence>
<evidence type="ECO:0000256" key="1">
    <source>
        <dbReference type="ARBA" id="ARBA00000832"/>
    </source>
</evidence>
<dbReference type="Gene3D" id="3.40.50.1360">
    <property type="match status" value="1"/>
</dbReference>
<dbReference type="EC" id="3.1.1.31" evidence="5 7"/>
<dbReference type="NCBIfam" id="TIGR01198">
    <property type="entry name" value="pgl"/>
    <property type="match status" value="1"/>
</dbReference>
<accession>A0ABV9H414</accession>
<dbReference type="PANTHER" id="PTHR11054:SF0">
    <property type="entry name" value="6-PHOSPHOGLUCONOLACTONASE"/>
    <property type="match status" value="1"/>
</dbReference>
<gene>
    <name evidence="7 9" type="primary">pgl</name>
    <name evidence="9" type="ORF">ACFO1V_04820</name>
</gene>
<dbReference type="GO" id="GO:0017057">
    <property type="term" value="F:6-phosphogluconolactonase activity"/>
    <property type="evidence" value="ECO:0007669"/>
    <property type="project" value="UniProtKB-EC"/>
</dbReference>
<evidence type="ECO:0000256" key="3">
    <source>
        <dbReference type="ARBA" id="ARBA00004961"/>
    </source>
</evidence>
<dbReference type="CDD" id="cd01400">
    <property type="entry name" value="6PGL"/>
    <property type="match status" value="1"/>
</dbReference>
<evidence type="ECO:0000256" key="4">
    <source>
        <dbReference type="ARBA" id="ARBA00010662"/>
    </source>
</evidence>
<evidence type="ECO:0000313" key="10">
    <source>
        <dbReference type="Proteomes" id="UP001596042"/>
    </source>
</evidence>
<comment type="function">
    <text evidence="2 7">Hydrolysis of 6-phosphogluconolactone to 6-phosphogluconate.</text>
</comment>
<comment type="catalytic activity">
    <reaction evidence="1 7">
        <text>6-phospho-D-glucono-1,5-lactone + H2O = 6-phospho-D-gluconate + H(+)</text>
        <dbReference type="Rhea" id="RHEA:12556"/>
        <dbReference type="ChEBI" id="CHEBI:15377"/>
        <dbReference type="ChEBI" id="CHEBI:15378"/>
        <dbReference type="ChEBI" id="CHEBI:57955"/>
        <dbReference type="ChEBI" id="CHEBI:58759"/>
        <dbReference type="EC" id="3.1.1.31"/>
    </reaction>
</comment>
<feature type="domain" description="Glucosamine/galactosamine-6-phosphate isomerase" evidence="8">
    <location>
        <begin position="12"/>
        <end position="220"/>
    </location>
</feature>